<dbReference type="GO" id="GO:0009055">
    <property type="term" value="F:electron transfer activity"/>
    <property type="evidence" value="ECO:0007669"/>
    <property type="project" value="InterPro"/>
</dbReference>
<dbReference type="GO" id="GO:0022900">
    <property type="term" value="P:electron transport chain"/>
    <property type="evidence" value="ECO:0007669"/>
    <property type="project" value="InterPro"/>
</dbReference>
<sequence length="182" mass="19307">MAQLRIRASPRSISAATFCFWTSSVPGKMELEGVVMRNGSLAVMTLTMLGVVLAWDGARAGHPAIEERQALMKTLGTATKAGAEMVKGARPYDAAEAKRILDTYVAASSRIAGLFPAGSEEGGYTKAMIEIWSDATGFKAAVDKFEADARAAATATGDLETFKQAFATVGADCRSCHSDYRQ</sequence>
<dbReference type="EMBL" id="CP158568">
    <property type="protein sequence ID" value="XBY45676.1"/>
    <property type="molecule type" value="Genomic_DNA"/>
</dbReference>
<dbReference type="PROSITE" id="PS51009">
    <property type="entry name" value="CYTCII"/>
    <property type="match status" value="1"/>
</dbReference>
<accession>A0AAU7XC66</accession>
<evidence type="ECO:0000313" key="1">
    <source>
        <dbReference type="EMBL" id="XBY45676.1"/>
    </source>
</evidence>
<name>A0AAU7XC66_9HYPH</name>
<dbReference type="Gene3D" id="1.20.120.10">
    <property type="entry name" value="Cytochrome c/b562"/>
    <property type="match status" value="1"/>
</dbReference>
<gene>
    <name evidence="1" type="ORF">ABS361_05220</name>
</gene>
<organism evidence="1">
    <name type="scientific">Methyloraptor flagellatus</name>
    <dbReference type="NCBI Taxonomy" id="3162530"/>
    <lineage>
        <taxon>Bacteria</taxon>
        <taxon>Pseudomonadati</taxon>
        <taxon>Pseudomonadota</taxon>
        <taxon>Alphaproteobacteria</taxon>
        <taxon>Hyphomicrobiales</taxon>
        <taxon>Ancalomicrobiaceae</taxon>
        <taxon>Methyloraptor</taxon>
    </lineage>
</organism>
<dbReference type="KEGG" id="mflg:ABS361_05220"/>
<dbReference type="RefSeq" id="WP_407050769.1">
    <property type="nucleotide sequence ID" value="NZ_CP158568.1"/>
</dbReference>
<proteinExistence type="predicted"/>
<dbReference type="InterPro" id="IPR010980">
    <property type="entry name" value="Cyt_c/b562"/>
</dbReference>
<dbReference type="SUPFAM" id="SSF47175">
    <property type="entry name" value="Cytochromes"/>
    <property type="match status" value="1"/>
</dbReference>
<dbReference type="PRINTS" id="PR00608">
    <property type="entry name" value="CYTCHROMECII"/>
</dbReference>
<reference evidence="1" key="1">
    <citation type="submission" date="2024-06" db="EMBL/GenBank/DDBJ databases">
        <title>Methylostella associata gen. nov., sp. nov., a novel Ancalomicrobiaceae-affiliated facultatively methylotrophic bacteria that feed on methanotrophs of the genus Methylococcus.</title>
        <authorList>
            <person name="Saltykova V."/>
            <person name="Danilova O.V."/>
            <person name="Oshkin I.Y."/>
            <person name="Belova S.E."/>
            <person name="Pimenov N.V."/>
            <person name="Dedysh S.N."/>
        </authorList>
    </citation>
    <scope>NUCLEOTIDE SEQUENCE</scope>
    <source>
        <strain evidence="1">S20</strain>
    </source>
</reference>
<dbReference type="InterPro" id="IPR002321">
    <property type="entry name" value="Cyt_c_II"/>
</dbReference>
<dbReference type="GO" id="GO:0020037">
    <property type="term" value="F:heme binding"/>
    <property type="evidence" value="ECO:0007669"/>
    <property type="project" value="InterPro"/>
</dbReference>
<dbReference type="Pfam" id="PF01322">
    <property type="entry name" value="Cytochrom_C_2"/>
    <property type="match status" value="1"/>
</dbReference>
<dbReference type="GO" id="GO:0005506">
    <property type="term" value="F:iron ion binding"/>
    <property type="evidence" value="ECO:0007669"/>
    <property type="project" value="InterPro"/>
</dbReference>
<dbReference type="InterPro" id="IPR015984">
    <property type="entry name" value="Cyt_c_prime_subgr"/>
</dbReference>
<dbReference type="AlphaFoldDB" id="A0AAU7XC66"/>
<protein>
    <submittedName>
        <fullName evidence="1">Cytochrome c</fullName>
    </submittedName>
</protein>